<dbReference type="EMBL" id="SOPX01000001">
    <property type="protein sequence ID" value="TFB32725.1"/>
    <property type="molecule type" value="Genomic_DNA"/>
</dbReference>
<comment type="caution">
    <text evidence="1">The sequence shown here is derived from an EMBL/GenBank/DDBJ whole genome shotgun (WGS) entry which is preliminary data.</text>
</comment>
<evidence type="ECO:0000313" key="2">
    <source>
        <dbReference type="Proteomes" id="UP000297429"/>
    </source>
</evidence>
<gene>
    <name evidence="1" type="ORF">E3V97_01415</name>
</gene>
<organism evidence="1 2">
    <name type="scientific">Pedobacter alluvionis</name>
    <dbReference type="NCBI Taxonomy" id="475253"/>
    <lineage>
        <taxon>Bacteria</taxon>
        <taxon>Pseudomonadati</taxon>
        <taxon>Bacteroidota</taxon>
        <taxon>Sphingobacteriia</taxon>
        <taxon>Sphingobacteriales</taxon>
        <taxon>Sphingobacteriaceae</taxon>
        <taxon>Pedobacter</taxon>
    </lineage>
</organism>
<name>A0ABY2HS01_9SPHI</name>
<protein>
    <submittedName>
        <fullName evidence="1">Uncharacterized protein</fullName>
    </submittedName>
</protein>
<dbReference type="Proteomes" id="UP000297429">
    <property type="component" value="Unassembled WGS sequence"/>
</dbReference>
<evidence type="ECO:0000313" key="1">
    <source>
        <dbReference type="EMBL" id="TFB32725.1"/>
    </source>
</evidence>
<proteinExistence type="predicted"/>
<keyword evidence="2" id="KW-1185">Reference proteome</keyword>
<sequence>MGSINKNLEYLKDRIQADQRLSAFHVSLLAALIFASENSGLTHPFQVSRSKLMRSSKIYSTSTYHKCIGELQVFGYIFYSPSYNPFLGSRISWNLENETVLSCGLS</sequence>
<accession>A0ABY2HS01</accession>
<reference evidence="1 2" key="1">
    <citation type="submission" date="2019-03" db="EMBL/GenBank/DDBJ databases">
        <authorList>
            <person name="He R.-H."/>
        </authorList>
    </citation>
    <scope>NUCLEOTIDE SEQUENCE [LARGE SCALE GENOMIC DNA]</scope>
    <source>
        <strain evidence="1 2">DSM 19624</strain>
    </source>
</reference>